<keyword evidence="2" id="KW-1185">Reference proteome</keyword>
<dbReference type="RefSeq" id="WP_345840416.1">
    <property type="nucleotide sequence ID" value="NZ_JBDIME010000006.1"/>
</dbReference>
<dbReference type="EMBL" id="JBDIME010000006">
    <property type="protein sequence ID" value="MEN2789787.1"/>
    <property type="molecule type" value="Genomic_DNA"/>
</dbReference>
<proteinExistence type="predicted"/>
<evidence type="ECO:0000313" key="1">
    <source>
        <dbReference type="EMBL" id="MEN2789787.1"/>
    </source>
</evidence>
<sequence length="73" mass="7968">AISKPIVLTSLTDASYQVLNNTSLVHRYRRGASTPSVTRCFTGNDFSPAVMLDFADNFPVYCQQLAGDLAVIE</sequence>
<name>A0ABU9Y1V5_9SPHN</name>
<accession>A0ABU9Y1V5</accession>
<organism evidence="1 2">
    <name type="scientific">Sphingomonas oligophenolica</name>
    <dbReference type="NCBI Taxonomy" id="301154"/>
    <lineage>
        <taxon>Bacteria</taxon>
        <taxon>Pseudomonadati</taxon>
        <taxon>Pseudomonadota</taxon>
        <taxon>Alphaproteobacteria</taxon>
        <taxon>Sphingomonadales</taxon>
        <taxon>Sphingomonadaceae</taxon>
        <taxon>Sphingomonas</taxon>
    </lineage>
</organism>
<reference evidence="1 2" key="1">
    <citation type="submission" date="2024-05" db="EMBL/GenBank/DDBJ databases">
        <authorList>
            <person name="Liu Q."/>
            <person name="Xin Y.-H."/>
        </authorList>
    </citation>
    <scope>NUCLEOTIDE SEQUENCE [LARGE SCALE GENOMIC DNA]</scope>
    <source>
        <strain evidence="1 2">CGMCC 1.10181</strain>
    </source>
</reference>
<protein>
    <submittedName>
        <fullName evidence="1">Uncharacterized protein</fullName>
    </submittedName>
</protein>
<feature type="non-terminal residue" evidence="1">
    <location>
        <position position="1"/>
    </location>
</feature>
<comment type="caution">
    <text evidence="1">The sequence shown here is derived from an EMBL/GenBank/DDBJ whole genome shotgun (WGS) entry which is preliminary data.</text>
</comment>
<dbReference type="Proteomes" id="UP001419910">
    <property type="component" value="Unassembled WGS sequence"/>
</dbReference>
<gene>
    <name evidence="1" type="ORF">ABC974_09130</name>
</gene>
<evidence type="ECO:0000313" key="2">
    <source>
        <dbReference type="Proteomes" id="UP001419910"/>
    </source>
</evidence>